<name>A0ABZ2M425_9BACT</name>
<accession>A0ABZ2M425</accession>
<gene>
    <name evidence="1" type="ORF">LZC94_04520</name>
</gene>
<keyword evidence="2" id="KW-1185">Reference proteome</keyword>
<evidence type="ECO:0000313" key="2">
    <source>
        <dbReference type="Proteomes" id="UP001370348"/>
    </source>
</evidence>
<evidence type="ECO:0000313" key="1">
    <source>
        <dbReference type="EMBL" id="WXB16544.1"/>
    </source>
</evidence>
<dbReference type="PROSITE" id="PS51257">
    <property type="entry name" value="PROKAR_LIPOPROTEIN"/>
    <property type="match status" value="1"/>
</dbReference>
<organism evidence="1 2">
    <name type="scientific">Pendulispora albinea</name>
    <dbReference type="NCBI Taxonomy" id="2741071"/>
    <lineage>
        <taxon>Bacteria</taxon>
        <taxon>Pseudomonadati</taxon>
        <taxon>Myxococcota</taxon>
        <taxon>Myxococcia</taxon>
        <taxon>Myxococcales</taxon>
        <taxon>Sorangiineae</taxon>
        <taxon>Pendulisporaceae</taxon>
        <taxon>Pendulispora</taxon>
    </lineage>
</organism>
<protein>
    <recommendedName>
        <fullName evidence="3">Tryptophan synthase alpha chain</fullName>
    </recommendedName>
</protein>
<dbReference type="Proteomes" id="UP001370348">
    <property type="component" value="Chromosome"/>
</dbReference>
<dbReference type="RefSeq" id="WP_394826169.1">
    <property type="nucleotide sequence ID" value="NZ_CP089984.1"/>
</dbReference>
<sequence>MRRSVLAFLGLVLGIGCNIVLGNERGDALGTLDKGEGDDHETSACAKGFADCNGDASDGCEARLSEPAHCGGCTTACGASSPLCVSEQDGHFSCASGCPREASGLCGYQCVDPKTNAAHCGECGRICPGAQHGEGVCRDGDCRLQCAAGYHACAMKCFAVSDPTACGDACKPCVAGAHSTATCDKGACGIACIPSFGNCDGDVRNGCETSLLEDAKHCGGCGKPCAPSTRCVGGICLPLGARSAEE</sequence>
<dbReference type="EMBL" id="CP089984">
    <property type="protein sequence ID" value="WXB16544.1"/>
    <property type="molecule type" value="Genomic_DNA"/>
</dbReference>
<evidence type="ECO:0008006" key="3">
    <source>
        <dbReference type="Google" id="ProtNLM"/>
    </source>
</evidence>
<reference evidence="1 2" key="1">
    <citation type="submission" date="2021-12" db="EMBL/GenBank/DDBJ databases">
        <title>Discovery of the Pendulisporaceae a myxobacterial family with distinct sporulation behavior and unique specialized metabolism.</title>
        <authorList>
            <person name="Garcia R."/>
            <person name="Popoff A."/>
            <person name="Bader C.D."/>
            <person name="Loehr J."/>
            <person name="Walesch S."/>
            <person name="Walt C."/>
            <person name="Boldt J."/>
            <person name="Bunk B."/>
            <person name="Haeckl F.J.F.P.J."/>
            <person name="Gunesch A.P."/>
            <person name="Birkelbach J."/>
            <person name="Nuebel U."/>
            <person name="Pietschmann T."/>
            <person name="Bach T."/>
            <person name="Mueller R."/>
        </authorList>
    </citation>
    <scope>NUCLEOTIDE SEQUENCE [LARGE SCALE GENOMIC DNA]</scope>
    <source>
        <strain evidence="1 2">MSr11954</strain>
    </source>
</reference>
<proteinExistence type="predicted"/>